<keyword evidence="2" id="KW-0378">Hydrolase</keyword>
<dbReference type="AlphaFoldDB" id="A0A810N983"/>
<dbReference type="InterPro" id="IPR029058">
    <property type="entry name" value="AB_hydrolase_fold"/>
</dbReference>
<dbReference type="GO" id="GO:0016787">
    <property type="term" value="F:hydrolase activity"/>
    <property type="evidence" value="ECO:0007669"/>
    <property type="project" value="UniProtKB-KW"/>
</dbReference>
<evidence type="ECO:0000259" key="1">
    <source>
        <dbReference type="Pfam" id="PF12697"/>
    </source>
</evidence>
<dbReference type="Pfam" id="PF12697">
    <property type="entry name" value="Abhydrolase_6"/>
    <property type="match status" value="1"/>
</dbReference>
<accession>A0A810N983</accession>
<dbReference type="InterPro" id="IPR050228">
    <property type="entry name" value="Carboxylesterase_BioH"/>
</dbReference>
<dbReference type="PANTHER" id="PTHR43194:SF5">
    <property type="entry name" value="PIMELOYL-[ACYL-CARRIER PROTEIN] METHYL ESTER ESTERASE"/>
    <property type="match status" value="1"/>
</dbReference>
<dbReference type="Proteomes" id="UP000680866">
    <property type="component" value="Chromosome"/>
</dbReference>
<proteinExistence type="predicted"/>
<keyword evidence="3" id="KW-1185">Reference proteome</keyword>
<dbReference type="Gene3D" id="3.40.50.1820">
    <property type="entry name" value="alpha/beta hydrolase"/>
    <property type="match status" value="1"/>
</dbReference>
<name>A0A810N983_9ACTN</name>
<organism evidence="2 3">
    <name type="scientific">Polymorphospora rubra</name>
    <dbReference type="NCBI Taxonomy" id="338584"/>
    <lineage>
        <taxon>Bacteria</taxon>
        <taxon>Bacillati</taxon>
        <taxon>Actinomycetota</taxon>
        <taxon>Actinomycetes</taxon>
        <taxon>Micromonosporales</taxon>
        <taxon>Micromonosporaceae</taxon>
        <taxon>Polymorphospora</taxon>
    </lineage>
</organism>
<dbReference type="EMBL" id="AP023359">
    <property type="protein sequence ID" value="BCJ68984.1"/>
    <property type="molecule type" value="Genomic_DNA"/>
</dbReference>
<reference evidence="2" key="1">
    <citation type="submission" date="2020-08" db="EMBL/GenBank/DDBJ databases">
        <title>Whole genome shotgun sequence of Polymorphospora rubra NBRC 101157.</title>
        <authorList>
            <person name="Komaki H."/>
            <person name="Tamura T."/>
        </authorList>
    </citation>
    <scope>NUCLEOTIDE SEQUENCE</scope>
    <source>
        <strain evidence="2">NBRC 101157</strain>
    </source>
</reference>
<dbReference type="PANTHER" id="PTHR43194">
    <property type="entry name" value="HYDROLASE ALPHA/BETA FOLD FAMILY"/>
    <property type="match status" value="1"/>
</dbReference>
<dbReference type="SUPFAM" id="SSF53474">
    <property type="entry name" value="alpha/beta-Hydrolases"/>
    <property type="match status" value="1"/>
</dbReference>
<evidence type="ECO:0000313" key="2">
    <source>
        <dbReference type="EMBL" id="BCJ68984.1"/>
    </source>
</evidence>
<feature type="domain" description="AB hydrolase-1" evidence="1">
    <location>
        <begin position="55"/>
        <end position="272"/>
    </location>
</feature>
<sequence>MGRPGLSYRRATVSDMTELVRSADGTRIAFDIEGDGPPVVLIGGAMQFRAFDPDTGKLAHRLAARGFTVVNYDRRGRGESDAGPVGALDSEVEDVAALVDRVGGRAALYGGSSGAVIALWAAQAGVGATRLALWEAPLAPEGQGDGGETHRGLRDRIAAGDHEGAVEFFMRDMPPEWLAGSKASPAWPIMVGIAPSLVADAAALTKAQEAPWAEQWSAVDVPVLAIVGEQTLPIFPPAADALAAALPHARTGTVAAADHRWQLDAMTDTLAAFLAEHGPGAAGHR</sequence>
<protein>
    <submittedName>
        <fullName evidence="2">Alpha/beta hydrolase</fullName>
    </submittedName>
</protein>
<evidence type="ECO:0000313" key="3">
    <source>
        <dbReference type="Proteomes" id="UP000680866"/>
    </source>
</evidence>
<gene>
    <name evidence="2" type="ORF">Prubr_60050</name>
</gene>
<dbReference type="InterPro" id="IPR000073">
    <property type="entry name" value="AB_hydrolase_1"/>
</dbReference>
<dbReference type="KEGG" id="pry:Prubr_60050"/>